<feature type="binding site" evidence="10">
    <location>
        <position position="187"/>
    </location>
    <ligand>
        <name>UDP-N-acetyl-alpha-D-glucosamine</name>
        <dbReference type="ChEBI" id="CHEBI:57705"/>
    </ligand>
</feature>
<dbReference type="Gene3D" id="3.40.50.2000">
    <property type="entry name" value="Glycogen Phosphorylase B"/>
    <property type="match status" value="2"/>
</dbReference>
<dbReference type="EC" id="2.4.1.227" evidence="10"/>
<protein>
    <recommendedName>
        <fullName evidence="10">UDP-N-acetylglucosamine--N-acetylmuramyl-(pentapeptide) pyrophosphoryl-undecaprenol N-acetylglucosamine transferase</fullName>
        <ecNumber evidence="10">2.4.1.227</ecNumber>
    </recommendedName>
    <alternativeName>
        <fullName evidence="10">Undecaprenyl-PP-MurNAc-pentapeptide-UDPGlcNAc GlcNAc transferase</fullName>
    </alternativeName>
</protein>
<dbReference type="CDD" id="cd03785">
    <property type="entry name" value="GT28_MurG"/>
    <property type="match status" value="1"/>
</dbReference>
<evidence type="ECO:0000313" key="13">
    <source>
        <dbReference type="EMBL" id="MFD1320343.1"/>
    </source>
</evidence>
<accession>A0ABW3Y7D0</accession>
<keyword evidence="7 10" id="KW-0472">Membrane</keyword>
<reference evidence="14" key="1">
    <citation type="journal article" date="2019" name="Int. J. Syst. Evol. Microbiol.">
        <title>The Global Catalogue of Microorganisms (GCM) 10K type strain sequencing project: providing services to taxonomists for standard genome sequencing and annotation.</title>
        <authorList>
            <consortium name="The Broad Institute Genomics Platform"/>
            <consortium name="The Broad Institute Genome Sequencing Center for Infectious Disease"/>
            <person name="Wu L."/>
            <person name="Ma J."/>
        </authorList>
    </citation>
    <scope>NUCLEOTIDE SEQUENCE [LARGE SCALE GENOMIC DNA]</scope>
    <source>
        <strain evidence="14">JCM 31037</strain>
    </source>
</reference>
<dbReference type="InterPro" id="IPR004276">
    <property type="entry name" value="GlycoTrans_28_N"/>
</dbReference>
<evidence type="ECO:0000256" key="4">
    <source>
        <dbReference type="ARBA" id="ARBA00022679"/>
    </source>
</evidence>
<comment type="similarity">
    <text evidence="10">Belongs to the glycosyltransferase 28 family. MurG subfamily.</text>
</comment>
<keyword evidence="6 10" id="KW-0573">Peptidoglycan synthesis</keyword>
<keyword evidence="1 10" id="KW-1003">Cell membrane</keyword>
<dbReference type="SUPFAM" id="SSF53756">
    <property type="entry name" value="UDP-Glycosyltransferase/glycogen phosphorylase"/>
    <property type="match status" value="1"/>
</dbReference>
<feature type="domain" description="Glycosyltransferase family 28 N-terminal" evidence="11">
    <location>
        <begin position="14"/>
        <end position="161"/>
    </location>
</feature>
<proteinExistence type="inferred from homology"/>
<evidence type="ECO:0000259" key="11">
    <source>
        <dbReference type="Pfam" id="PF03033"/>
    </source>
</evidence>
<dbReference type="RefSeq" id="WP_377567242.1">
    <property type="nucleotide sequence ID" value="NZ_JBHTMP010000004.1"/>
</dbReference>
<dbReference type="PANTHER" id="PTHR21015:SF22">
    <property type="entry name" value="GLYCOSYLTRANSFERASE"/>
    <property type="match status" value="1"/>
</dbReference>
<sequence length="389" mass="41728">MTIYSAARLRKVRVIVTGGGTGGHTYPALTTIRTLRARLAEAGAEPELLWVGVAHGLEAKIARQENVPFKAITTGKLRRSPNLRELGRNIADAFRIPLGVLQAIMTVVRTRPAVVFSTGGYVCVPIGVAAWLTRRPLVMHEQILTLGLANRILAQLATRILLSHESSVEHLPARARSRAVVTGNPIRPEVLAGNRAAALAAYGLDPDLPLVFVTGGAQGALQVNNLVAEILPDILPGCQVLHQCGEYSFTRMQEVAAALPGYLRDRYRVVDYVHGELPDVLAAADIVVARSGAGTVAELTALGKACVFIPLIPTGGDEQRRTARHLADAGAARMLAGPDATPDRLRDEVIALLKDPRQRQRLADNARQHGRPDAATAVARQLIDAARKD</sequence>
<keyword evidence="9 10" id="KW-0961">Cell wall biogenesis/degradation</keyword>
<comment type="caution">
    <text evidence="13">The sequence shown here is derived from an EMBL/GenBank/DDBJ whole genome shotgun (WGS) entry which is preliminary data.</text>
</comment>
<keyword evidence="4 10" id="KW-0808">Transferase</keyword>
<feature type="binding site" evidence="10">
    <location>
        <begin position="21"/>
        <end position="23"/>
    </location>
    <ligand>
        <name>UDP-N-acetyl-alpha-D-glucosamine</name>
        <dbReference type="ChEBI" id="CHEBI:57705"/>
    </ligand>
</feature>
<evidence type="ECO:0000256" key="3">
    <source>
        <dbReference type="ARBA" id="ARBA00022676"/>
    </source>
</evidence>
<evidence type="ECO:0000256" key="6">
    <source>
        <dbReference type="ARBA" id="ARBA00022984"/>
    </source>
</evidence>
<evidence type="ECO:0000256" key="10">
    <source>
        <dbReference type="HAMAP-Rule" id="MF_00033"/>
    </source>
</evidence>
<evidence type="ECO:0000256" key="5">
    <source>
        <dbReference type="ARBA" id="ARBA00022960"/>
    </source>
</evidence>
<dbReference type="HAMAP" id="MF_00033">
    <property type="entry name" value="MurG"/>
    <property type="match status" value="1"/>
</dbReference>
<comment type="pathway">
    <text evidence="10">Cell wall biogenesis; peptidoglycan biosynthesis.</text>
</comment>
<dbReference type="PANTHER" id="PTHR21015">
    <property type="entry name" value="UDP-N-ACETYLGLUCOSAMINE--N-ACETYLMURAMYL-(PENTAPEPTIDE) PYROPHOSPHORYL-UNDECAPRENOL N-ACETYLGLUCOSAMINE TRANSFERASE 1"/>
    <property type="match status" value="1"/>
</dbReference>
<keyword evidence="8 10" id="KW-0131">Cell cycle</keyword>
<keyword evidence="5 10" id="KW-0133">Cell shape</keyword>
<dbReference type="Proteomes" id="UP001597260">
    <property type="component" value="Unassembled WGS sequence"/>
</dbReference>
<gene>
    <name evidence="10" type="primary">murG</name>
    <name evidence="13" type="ORF">ACFQ4H_04470</name>
</gene>
<comment type="caution">
    <text evidence="10">Lacks conserved residue(s) required for the propagation of feature annotation.</text>
</comment>
<keyword evidence="3 10" id="KW-0328">Glycosyltransferase</keyword>
<evidence type="ECO:0000313" key="14">
    <source>
        <dbReference type="Proteomes" id="UP001597260"/>
    </source>
</evidence>
<keyword evidence="14" id="KW-1185">Reference proteome</keyword>
<evidence type="ECO:0000256" key="8">
    <source>
        <dbReference type="ARBA" id="ARBA00023306"/>
    </source>
</evidence>
<evidence type="ECO:0000256" key="7">
    <source>
        <dbReference type="ARBA" id="ARBA00023136"/>
    </source>
</evidence>
<evidence type="ECO:0000256" key="9">
    <source>
        <dbReference type="ARBA" id="ARBA00023316"/>
    </source>
</evidence>
<dbReference type="InterPro" id="IPR007235">
    <property type="entry name" value="Glyco_trans_28_C"/>
</dbReference>
<organism evidence="13 14">
    <name type="scientific">Micromonospora sonneratiae</name>
    <dbReference type="NCBI Taxonomy" id="1184706"/>
    <lineage>
        <taxon>Bacteria</taxon>
        <taxon>Bacillati</taxon>
        <taxon>Actinomycetota</taxon>
        <taxon>Actinomycetes</taxon>
        <taxon>Micromonosporales</taxon>
        <taxon>Micromonosporaceae</taxon>
        <taxon>Micromonospora</taxon>
    </lineage>
</organism>
<evidence type="ECO:0000256" key="2">
    <source>
        <dbReference type="ARBA" id="ARBA00022618"/>
    </source>
</evidence>
<dbReference type="InterPro" id="IPR006009">
    <property type="entry name" value="GlcNAc_MurG"/>
</dbReference>
<dbReference type="EMBL" id="JBHTMP010000004">
    <property type="protein sequence ID" value="MFD1320343.1"/>
    <property type="molecule type" value="Genomic_DNA"/>
</dbReference>
<feature type="domain" description="Glycosyl transferase family 28 C-terminal" evidence="12">
    <location>
        <begin position="211"/>
        <end position="376"/>
    </location>
</feature>
<dbReference type="Pfam" id="PF04101">
    <property type="entry name" value="Glyco_tran_28_C"/>
    <property type="match status" value="1"/>
</dbReference>
<comment type="function">
    <text evidence="10">Cell wall formation. Catalyzes the transfer of a GlcNAc subunit on undecaprenyl-pyrophosphoryl-MurNAc-pentapeptide (lipid intermediate I) to form undecaprenyl-pyrophosphoryl-MurNAc-(pentapeptide)GlcNAc (lipid intermediate II).</text>
</comment>
<name>A0ABW3Y7D0_9ACTN</name>
<keyword evidence="2 10" id="KW-0132">Cell division</keyword>
<comment type="subcellular location">
    <subcellularLocation>
        <location evidence="10">Cell membrane</location>
        <topology evidence="10">Peripheral membrane protein</topology>
        <orientation evidence="10">Cytoplasmic side</orientation>
    </subcellularLocation>
</comment>
<evidence type="ECO:0000259" key="12">
    <source>
        <dbReference type="Pfam" id="PF04101"/>
    </source>
</evidence>
<comment type="catalytic activity">
    <reaction evidence="10">
        <text>di-trans,octa-cis-undecaprenyl diphospho-N-acetyl-alpha-D-muramoyl-L-alanyl-D-glutamyl-meso-2,6-diaminopimeloyl-D-alanyl-D-alanine + UDP-N-acetyl-alpha-D-glucosamine = di-trans,octa-cis-undecaprenyl diphospho-[N-acetyl-alpha-D-glucosaminyl-(1-&gt;4)]-N-acetyl-alpha-D-muramoyl-L-alanyl-D-glutamyl-meso-2,6-diaminopimeloyl-D-alanyl-D-alanine + UDP + H(+)</text>
        <dbReference type="Rhea" id="RHEA:31227"/>
        <dbReference type="ChEBI" id="CHEBI:15378"/>
        <dbReference type="ChEBI" id="CHEBI:57705"/>
        <dbReference type="ChEBI" id="CHEBI:58223"/>
        <dbReference type="ChEBI" id="CHEBI:61387"/>
        <dbReference type="ChEBI" id="CHEBI:61388"/>
        <dbReference type="EC" id="2.4.1.227"/>
    </reaction>
</comment>
<feature type="binding site" evidence="10">
    <location>
        <position position="319"/>
    </location>
    <ligand>
        <name>UDP-N-acetyl-alpha-D-glucosamine</name>
        <dbReference type="ChEBI" id="CHEBI:57705"/>
    </ligand>
</feature>
<dbReference type="Pfam" id="PF03033">
    <property type="entry name" value="Glyco_transf_28"/>
    <property type="match status" value="1"/>
</dbReference>
<evidence type="ECO:0000256" key="1">
    <source>
        <dbReference type="ARBA" id="ARBA00022475"/>
    </source>
</evidence>